<evidence type="ECO:0000313" key="1">
    <source>
        <dbReference type="EMBL" id="GAA4263344.1"/>
    </source>
</evidence>
<dbReference type="SUPFAM" id="SSF53822">
    <property type="entry name" value="Periplasmic binding protein-like I"/>
    <property type="match status" value="1"/>
</dbReference>
<evidence type="ECO:0000313" key="2">
    <source>
        <dbReference type="Proteomes" id="UP001500620"/>
    </source>
</evidence>
<protein>
    <recommendedName>
        <fullName evidence="3">LacI family transcriptional regulator</fullName>
    </recommendedName>
</protein>
<name>A0ABP8DTU4_9ACTN</name>
<dbReference type="Gene3D" id="3.40.50.2300">
    <property type="match status" value="2"/>
</dbReference>
<gene>
    <name evidence="1" type="ORF">GCM10022255_107050</name>
</gene>
<dbReference type="InterPro" id="IPR028082">
    <property type="entry name" value="Peripla_BP_I"/>
</dbReference>
<accession>A0ABP8DTU4</accession>
<sequence length="79" mass="8454">MAGRPETEENLTSIYCDEREGGAALADHIADLGHRHVAVVTLRKSESLTSAHRTAATVQALRRRGVEMARVIGRGIGCG</sequence>
<reference evidence="2" key="1">
    <citation type="journal article" date="2019" name="Int. J. Syst. Evol. Microbiol.">
        <title>The Global Catalogue of Microorganisms (GCM) 10K type strain sequencing project: providing services to taxonomists for standard genome sequencing and annotation.</title>
        <authorList>
            <consortium name="The Broad Institute Genomics Platform"/>
            <consortium name="The Broad Institute Genome Sequencing Center for Infectious Disease"/>
            <person name="Wu L."/>
            <person name="Ma J."/>
        </authorList>
    </citation>
    <scope>NUCLEOTIDE SEQUENCE [LARGE SCALE GENOMIC DNA]</scope>
    <source>
        <strain evidence="2">JCM 17441</strain>
    </source>
</reference>
<comment type="caution">
    <text evidence="1">The sequence shown here is derived from an EMBL/GenBank/DDBJ whole genome shotgun (WGS) entry which is preliminary data.</text>
</comment>
<dbReference type="Proteomes" id="UP001500620">
    <property type="component" value="Unassembled WGS sequence"/>
</dbReference>
<dbReference type="EMBL" id="BAABAT010000067">
    <property type="protein sequence ID" value="GAA4263344.1"/>
    <property type="molecule type" value="Genomic_DNA"/>
</dbReference>
<keyword evidence="2" id="KW-1185">Reference proteome</keyword>
<organism evidence="1 2">
    <name type="scientific">Dactylosporangium darangshiense</name>
    <dbReference type="NCBI Taxonomy" id="579108"/>
    <lineage>
        <taxon>Bacteria</taxon>
        <taxon>Bacillati</taxon>
        <taxon>Actinomycetota</taxon>
        <taxon>Actinomycetes</taxon>
        <taxon>Micromonosporales</taxon>
        <taxon>Micromonosporaceae</taxon>
        <taxon>Dactylosporangium</taxon>
    </lineage>
</organism>
<proteinExistence type="predicted"/>
<evidence type="ECO:0008006" key="3">
    <source>
        <dbReference type="Google" id="ProtNLM"/>
    </source>
</evidence>